<name>A0ABQ3E9H2_9GAMM</name>
<gene>
    <name evidence="1" type="ORF">GCM10009038_31900</name>
</gene>
<keyword evidence="2" id="KW-1185">Reference proteome</keyword>
<evidence type="ECO:0000313" key="2">
    <source>
        <dbReference type="Proteomes" id="UP000646745"/>
    </source>
</evidence>
<organism evidence="1 2">
    <name type="scientific">Salinicola rhizosphaerae</name>
    <dbReference type="NCBI Taxonomy" id="1443141"/>
    <lineage>
        <taxon>Bacteria</taxon>
        <taxon>Pseudomonadati</taxon>
        <taxon>Pseudomonadota</taxon>
        <taxon>Gammaproteobacteria</taxon>
        <taxon>Oceanospirillales</taxon>
        <taxon>Halomonadaceae</taxon>
        <taxon>Salinicola</taxon>
    </lineage>
</organism>
<reference evidence="2" key="1">
    <citation type="journal article" date="2019" name="Int. J. Syst. Evol. Microbiol.">
        <title>The Global Catalogue of Microorganisms (GCM) 10K type strain sequencing project: providing services to taxonomists for standard genome sequencing and annotation.</title>
        <authorList>
            <consortium name="The Broad Institute Genomics Platform"/>
            <consortium name="The Broad Institute Genome Sequencing Center for Infectious Disease"/>
            <person name="Wu L."/>
            <person name="Ma J."/>
        </authorList>
    </citation>
    <scope>NUCLEOTIDE SEQUENCE [LARGE SCALE GENOMIC DNA]</scope>
    <source>
        <strain evidence="2">KCTC 32998</strain>
    </source>
</reference>
<dbReference type="EMBL" id="BMZI01000007">
    <property type="protein sequence ID" value="GHB30720.1"/>
    <property type="molecule type" value="Genomic_DNA"/>
</dbReference>
<dbReference type="Proteomes" id="UP000646745">
    <property type="component" value="Unassembled WGS sequence"/>
</dbReference>
<protein>
    <submittedName>
        <fullName evidence="1">Uncharacterized protein</fullName>
    </submittedName>
</protein>
<accession>A0ABQ3E9H2</accession>
<evidence type="ECO:0000313" key="1">
    <source>
        <dbReference type="EMBL" id="GHB30720.1"/>
    </source>
</evidence>
<sequence>MKLPTDGGGNPYRGLGEHEMSLIKRIRFVIRASRAGRGEELDRVFAGMERGATFTGAKAHLVLSLADSRRWVEMNMRMNHHRFLTDEMLGQAWARRIEKHIKATRTQDLTEILEER</sequence>
<comment type="caution">
    <text evidence="1">The sequence shown here is derived from an EMBL/GenBank/DDBJ whole genome shotgun (WGS) entry which is preliminary data.</text>
</comment>
<proteinExistence type="predicted"/>